<keyword evidence="3" id="KW-1185">Reference proteome</keyword>
<sequence>MSSVHLRNLGILRSQPEDKEGLFKTRRPGREHLGHSGGWQDTEGNHTHSAINLTILQKPQTRGMEGYGSSSSAPPKPQRSFTMEHGQQEVQPSIPLGRTWSKLPEDMSQRDKLQRSYVNHQRMESHLEVQTAGGEGNQHKGESSHYPIYRRTSEPGKTCSDSFRIRRSGPTQLSSFFTPFRHQRNSGQESPFLEIPCSFQENTRIQAQKQAFFEPKAERVRPNDPEAVGLGEGSTQEPGIVVNTSRISSPTNRNINPTQNERNVVTPETNLNSDALWLQMSQFAEKSQKQSAELQDSHFRMGKLTA</sequence>
<dbReference type="EMBL" id="AVOT02070755">
    <property type="protein sequence ID" value="MBW0561249.1"/>
    <property type="molecule type" value="Genomic_DNA"/>
</dbReference>
<gene>
    <name evidence="2" type="ORF">O181_100964</name>
</gene>
<evidence type="ECO:0000313" key="2">
    <source>
        <dbReference type="EMBL" id="MBW0561249.1"/>
    </source>
</evidence>
<feature type="compositionally biased region" description="Polar residues" evidence="1">
    <location>
        <begin position="47"/>
        <end position="60"/>
    </location>
</feature>
<dbReference type="AlphaFoldDB" id="A0A9Q3JG93"/>
<reference evidence="2" key="1">
    <citation type="submission" date="2021-03" db="EMBL/GenBank/DDBJ databases">
        <title>Draft genome sequence of rust myrtle Austropuccinia psidii MF-1, a brazilian biotype.</title>
        <authorList>
            <person name="Quecine M.C."/>
            <person name="Pachon D.M.R."/>
            <person name="Bonatelli M.L."/>
            <person name="Correr F.H."/>
            <person name="Franceschini L.M."/>
            <person name="Leite T.F."/>
            <person name="Margarido G.R.A."/>
            <person name="Almeida C.A."/>
            <person name="Ferrarezi J.A."/>
            <person name="Labate C.A."/>
        </authorList>
    </citation>
    <scope>NUCLEOTIDE SEQUENCE</scope>
    <source>
        <strain evidence="2">MF-1</strain>
    </source>
</reference>
<evidence type="ECO:0000313" key="3">
    <source>
        <dbReference type="Proteomes" id="UP000765509"/>
    </source>
</evidence>
<dbReference type="Proteomes" id="UP000765509">
    <property type="component" value="Unassembled WGS sequence"/>
</dbReference>
<feature type="region of interest" description="Disordered" evidence="1">
    <location>
        <begin position="128"/>
        <end position="165"/>
    </location>
</feature>
<feature type="region of interest" description="Disordered" evidence="1">
    <location>
        <begin position="218"/>
        <end position="238"/>
    </location>
</feature>
<comment type="caution">
    <text evidence="2">The sequence shown here is derived from an EMBL/GenBank/DDBJ whole genome shotgun (WGS) entry which is preliminary data.</text>
</comment>
<proteinExistence type="predicted"/>
<accession>A0A9Q3JG93</accession>
<feature type="region of interest" description="Disordered" evidence="1">
    <location>
        <begin position="1"/>
        <end position="101"/>
    </location>
</feature>
<organism evidence="2 3">
    <name type="scientific">Austropuccinia psidii MF-1</name>
    <dbReference type="NCBI Taxonomy" id="1389203"/>
    <lineage>
        <taxon>Eukaryota</taxon>
        <taxon>Fungi</taxon>
        <taxon>Dikarya</taxon>
        <taxon>Basidiomycota</taxon>
        <taxon>Pucciniomycotina</taxon>
        <taxon>Pucciniomycetes</taxon>
        <taxon>Pucciniales</taxon>
        <taxon>Sphaerophragmiaceae</taxon>
        <taxon>Austropuccinia</taxon>
    </lineage>
</organism>
<protein>
    <submittedName>
        <fullName evidence="2">Uncharacterized protein</fullName>
    </submittedName>
</protein>
<feature type="region of interest" description="Disordered" evidence="1">
    <location>
        <begin position="286"/>
        <end position="306"/>
    </location>
</feature>
<feature type="compositionally biased region" description="Basic and acidic residues" evidence="1">
    <location>
        <begin position="15"/>
        <end position="34"/>
    </location>
</feature>
<evidence type="ECO:0000256" key="1">
    <source>
        <dbReference type="SAM" id="MobiDB-lite"/>
    </source>
</evidence>
<name>A0A9Q3JG93_9BASI</name>